<organism evidence="1 2">
    <name type="scientific">Phoxinus phoxinus</name>
    <name type="common">Eurasian minnow</name>
    <dbReference type="NCBI Taxonomy" id="58324"/>
    <lineage>
        <taxon>Eukaryota</taxon>
        <taxon>Metazoa</taxon>
        <taxon>Chordata</taxon>
        <taxon>Craniata</taxon>
        <taxon>Vertebrata</taxon>
        <taxon>Euteleostomi</taxon>
        <taxon>Actinopterygii</taxon>
        <taxon>Neopterygii</taxon>
        <taxon>Teleostei</taxon>
        <taxon>Ostariophysi</taxon>
        <taxon>Cypriniformes</taxon>
        <taxon>Leuciscidae</taxon>
        <taxon>Phoxininae</taxon>
        <taxon>Phoxinus</taxon>
    </lineage>
</organism>
<sequence>MILIRGVRGVMEVTGELLSNCTERVVYEAVFACGRSPWQSLRAAIFFCQPSIRPVRCVSQRSYTGAYGKTAGK</sequence>
<evidence type="ECO:0000313" key="2">
    <source>
        <dbReference type="Proteomes" id="UP001364617"/>
    </source>
</evidence>
<reference evidence="1 2" key="1">
    <citation type="submission" date="2024-02" db="EMBL/GenBank/DDBJ databases">
        <title>Chromosome-level genome assembly of the Eurasian Minnow (Phoxinus phoxinus).</title>
        <authorList>
            <person name="Oriowo T.O."/>
            <person name="Martin S."/>
            <person name="Stange M."/>
            <person name="Chrysostomakis Y."/>
            <person name="Brown T."/>
            <person name="Winkler S."/>
            <person name="Kukowka S."/>
            <person name="Myers E.W."/>
            <person name="Bohne A."/>
        </authorList>
    </citation>
    <scope>NUCLEOTIDE SEQUENCE [LARGE SCALE GENOMIC DNA]</scope>
    <source>
        <strain evidence="1">ZFMK-TIS-60720</strain>
        <tissue evidence="1">Whole Organism</tissue>
    </source>
</reference>
<accession>A0AAN9CMB2</accession>
<gene>
    <name evidence="1" type="ORF">R3I93_016366</name>
</gene>
<keyword evidence="2" id="KW-1185">Reference proteome</keyword>
<evidence type="ECO:0000313" key="1">
    <source>
        <dbReference type="EMBL" id="KAK7139209.1"/>
    </source>
</evidence>
<proteinExistence type="predicted"/>
<comment type="caution">
    <text evidence="1">The sequence shown here is derived from an EMBL/GenBank/DDBJ whole genome shotgun (WGS) entry which is preliminary data.</text>
</comment>
<dbReference type="AlphaFoldDB" id="A0AAN9CMB2"/>
<name>A0AAN9CMB2_9TELE</name>
<protein>
    <submittedName>
        <fullName evidence="1">Uncharacterized protein</fullName>
    </submittedName>
</protein>
<dbReference type="Proteomes" id="UP001364617">
    <property type="component" value="Unassembled WGS sequence"/>
</dbReference>
<dbReference type="EMBL" id="JAYKXH010000017">
    <property type="protein sequence ID" value="KAK7139209.1"/>
    <property type="molecule type" value="Genomic_DNA"/>
</dbReference>